<dbReference type="EMBL" id="ABCJ01000009">
    <property type="protein sequence ID" value="EDM23140.1"/>
    <property type="molecule type" value="Genomic_DNA"/>
</dbReference>
<feature type="coiled-coil region" evidence="1">
    <location>
        <begin position="28"/>
        <end position="225"/>
    </location>
</feature>
<dbReference type="SUPFAM" id="SSF52540">
    <property type="entry name" value="P-loop containing nucleoside triphosphate hydrolases"/>
    <property type="match status" value="1"/>
</dbReference>
<gene>
    <name evidence="2" type="ORF">CMTB2_05892</name>
</gene>
<dbReference type="AlphaFoldDB" id="A0AAI9AGE9"/>
<feature type="coiled-coil region" evidence="1">
    <location>
        <begin position="338"/>
        <end position="509"/>
    </location>
</feature>
<sequence>MIEKIDIKSFYEEKEDILDKLSEFKILKTEIEEEKTKKEKDLSQKKKLNEKIKKLKKLEDEHKQEKSLKNKNQEEIKILEKEIKNLKSNIKKRENELNNLEEKYKVYERIEIELNNLKNEESKLKKEFKDFQKRYEDKVLQKDLLLNKLKSLKNKKFNFDESLIEKKEDYQNRYVILQKVFSQKEKKEKELETKKNELAEIKNILEKLKKEIEKLTLQKDKLEEKVLIFKFEKYRSYLKENTPCPLCGSKNHNFDNLDSVSEDDINEYKNLVNILEEKNKEFEDKKIKQNILESEILKLEGEISSLEEEIKQNYFDEYKNWIEIFNQINEYLKNKNEIEKLSSLIEEKQKTLQLYKENIDDKKNKIDEVDKKIEKLQRDKKELYDGNLKVDIEKISQQLNFLKENLEKNEKLLKTKEINIAKIEERLNTLNKEIESLNEVEGKKEEDLSLLEKEIKNLETKLDEIKKDEGIFEERIKHIKQKIDEYKKLKKEYEELNRQVNLLKILNDEIGSANGSKFVNKALGFLIDNLIFEANKILNRLSNNRYSLSIKEKLEFEIIDHFIGATKRDINTLSGGESFLVSLSLSLALSEISKSSVSLDTMFLDEGFGTLDKDSLSEVLSLLQSLAIGEKMIGIISHVELLQSEMPDKIIIQKRGNGESVIVKS</sequence>
<proteinExistence type="predicted"/>
<reference evidence="2 3" key="1">
    <citation type="journal article" date="2011" name="Stand. Genomic Sci.">
        <title>Draft genome sequence of Caminibacter mediatlanticus strain TB-2, an epsilonproteobacterium isolated from a deep-sea hydrothermal vent.</title>
        <authorList>
            <person name="Giovannelli D."/>
            <person name="Ferriera S."/>
            <person name="Johnson J."/>
            <person name="Kravitz S."/>
            <person name="Perez-Rodriguez I."/>
            <person name="Ricci J."/>
            <person name="O'Brien C."/>
            <person name="Voordeckers J.W."/>
            <person name="Bini E."/>
            <person name="Vetriani C."/>
        </authorList>
    </citation>
    <scope>NUCLEOTIDE SEQUENCE [LARGE SCALE GENOMIC DNA]</scope>
    <source>
        <strain evidence="2 3">TB-2</strain>
    </source>
</reference>
<accession>A0AAI9AGE9</accession>
<evidence type="ECO:0000313" key="3">
    <source>
        <dbReference type="Proteomes" id="UP000003288"/>
    </source>
</evidence>
<dbReference type="Proteomes" id="UP000003288">
    <property type="component" value="Unassembled WGS sequence"/>
</dbReference>
<dbReference type="PANTHER" id="PTHR32114:SF2">
    <property type="entry name" value="ABC TRANSPORTER ABCH.3"/>
    <property type="match status" value="1"/>
</dbReference>
<dbReference type="InterPro" id="IPR027417">
    <property type="entry name" value="P-loop_NTPase"/>
</dbReference>
<comment type="caution">
    <text evidence="2">The sequence shown here is derived from an EMBL/GenBank/DDBJ whole genome shotgun (WGS) entry which is preliminary data.</text>
</comment>
<keyword evidence="2" id="KW-0269">Exonuclease</keyword>
<keyword evidence="1" id="KW-0175">Coiled coil</keyword>
<evidence type="ECO:0000313" key="2">
    <source>
        <dbReference type="EMBL" id="EDM23140.1"/>
    </source>
</evidence>
<keyword evidence="2" id="KW-0540">Nuclease</keyword>
<dbReference type="Gene3D" id="3.40.50.300">
    <property type="entry name" value="P-loop containing nucleotide triphosphate hydrolases"/>
    <property type="match status" value="1"/>
</dbReference>
<dbReference type="GO" id="GO:0004527">
    <property type="term" value="F:exonuclease activity"/>
    <property type="evidence" value="ECO:0007669"/>
    <property type="project" value="UniProtKB-KW"/>
</dbReference>
<dbReference type="Pfam" id="PF13558">
    <property type="entry name" value="SbcC_Walker_B"/>
    <property type="match status" value="1"/>
</dbReference>
<keyword evidence="2" id="KW-0378">Hydrolase</keyword>
<evidence type="ECO:0000256" key="1">
    <source>
        <dbReference type="SAM" id="Coils"/>
    </source>
</evidence>
<protein>
    <submittedName>
        <fullName evidence="2">Exonuclease SbcC</fullName>
    </submittedName>
</protein>
<name>A0AAI9AGE9_9BACT</name>
<dbReference type="PANTHER" id="PTHR32114">
    <property type="entry name" value="ABC TRANSPORTER ABCH.3"/>
    <property type="match status" value="1"/>
</dbReference>
<feature type="coiled-coil region" evidence="1">
    <location>
        <begin position="265"/>
        <end position="309"/>
    </location>
</feature>
<organism evidence="2 3">
    <name type="scientific">Caminibacter mediatlanticus TB-2</name>
    <dbReference type="NCBI Taxonomy" id="391592"/>
    <lineage>
        <taxon>Bacteria</taxon>
        <taxon>Pseudomonadati</taxon>
        <taxon>Campylobacterota</taxon>
        <taxon>Epsilonproteobacteria</taxon>
        <taxon>Nautiliales</taxon>
        <taxon>Nautiliaceae</taxon>
        <taxon>Caminibacter</taxon>
    </lineage>
</organism>